<gene>
    <name evidence="6" type="ORF">STRIC_0040</name>
</gene>
<dbReference type="GO" id="GO:0046872">
    <property type="term" value="F:metal ion binding"/>
    <property type="evidence" value="ECO:0007669"/>
    <property type="project" value="UniProtKB-KW"/>
</dbReference>
<dbReference type="SMART" id="SM00849">
    <property type="entry name" value="Lactamase_B"/>
    <property type="match status" value="1"/>
</dbReference>
<dbReference type="AlphaFoldDB" id="G5K0C0"/>
<evidence type="ECO:0000313" key="6">
    <source>
        <dbReference type="EMBL" id="EHI70630.1"/>
    </source>
</evidence>
<dbReference type="PANTHER" id="PTHR46233">
    <property type="entry name" value="HYDROXYACYLGLUTATHIONE HYDROLASE GLOC"/>
    <property type="match status" value="1"/>
</dbReference>
<dbReference type="Gene3D" id="3.60.15.10">
    <property type="entry name" value="Ribonuclease Z/Hydroxyacylglutathione hydrolase-like"/>
    <property type="match status" value="1"/>
</dbReference>
<evidence type="ECO:0000313" key="7">
    <source>
        <dbReference type="Proteomes" id="UP000003330"/>
    </source>
</evidence>
<dbReference type="InterPro" id="IPR036866">
    <property type="entry name" value="RibonucZ/Hydroxyglut_hydro"/>
</dbReference>
<evidence type="ECO:0000259" key="5">
    <source>
        <dbReference type="SMART" id="SM00849"/>
    </source>
</evidence>
<dbReference type="EMBL" id="AEUX02000002">
    <property type="protein sequence ID" value="EHI70630.1"/>
    <property type="molecule type" value="Genomic_DNA"/>
</dbReference>
<dbReference type="OrthoDB" id="9802248at2"/>
<keyword evidence="3" id="KW-0378">Hydrolase</keyword>
<keyword evidence="4" id="KW-0862">Zinc</keyword>
<dbReference type="GO" id="GO:0016787">
    <property type="term" value="F:hydrolase activity"/>
    <property type="evidence" value="ECO:0007669"/>
    <property type="project" value="UniProtKB-KW"/>
</dbReference>
<comment type="caution">
    <text evidence="6">The sequence shown here is derived from an EMBL/GenBank/DDBJ whole genome shotgun (WGS) entry which is preliminary data.</text>
</comment>
<dbReference type="InterPro" id="IPR001279">
    <property type="entry name" value="Metallo-B-lactamas"/>
</dbReference>
<name>G5K0C0_9STRE</name>
<dbReference type="STRING" id="764299.STRIC_0040"/>
<dbReference type="CDD" id="cd06262">
    <property type="entry name" value="metallo-hydrolase-like_MBL-fold"/>
    <property type="match status" value="1"/>
</dbReference>
<dbReference type="eggNOG" id="COG0491">
    <property type="taxonomic scope" value="Bacteria"/>
</dbReference>
<dbReference type="Proteomes" id="UP000003330">
    <property type="component" value="Unassembled WGS sequence"/>
</dbReference>
<dbReference type="RefSeq" id="WP_008087464.1">
    <property type="nucleotide sequence ID" value="NZ_AEUX02000002.1"/>
</dbReference>
<dbReference type="InterPro" id="IPR051453">
    <property type="entry name" value="MBL_Glyoxalase_II"/>
</dbReference>
<dbReference type="SUPFAM" id="SSF56281">
    <property type="entry name" value="Metallo-hydrolase/oxidoreductase"/>
    <property type="match status" value="1"/>
</dbReference>
<comment type="cofactor">
    <cofactor evidence="1">
        <name>Zn(2+)</name>
        <dbReference type="ChEBI" id="CHEBI:29105"/>
    </cofactor>
</comment>
<evidence type="ECO:0000256" key="2">
    <source>
        <dbReference type="ARBA" id="ARBA00022723"/>
    </source>
</evidence>
<evidence type="ECO:0000256" key="4">
    <source>
        <dbReference type="ARBA" id="ARBA00022833"/>
    </source>
</evidence>
<feature type="domain" description="Metallo-beta-lactamase" evidence="5">
    <location>
        <begin position="12"/>
        <end position="194"/>
    </location>
</feature>
<keyword evidence="2" id="KW-0479">Metal-binding</keyword>
<sequence>MKLLTLTNPIAGENTYLLANDQAAIVIDPGSNGQAILKQLHALDKPLAAILLTHTHYDHIMSLELIRQAHRMPPVYVAEAEASWLYEPEKNLSGLMRHDDLPDIICQPAEEIFQYQEAYDLAGFTFRVVQTPGHSAGGVSFIFEKEELVITGDALFKGSIGRTDLPTGDFDQLINSITSQLFTLPNHYLVYPGHGPSTTISHEKLSNPFFR</sequence>
<dbReference type="PANTHER" id="PTHR46233:SF3">
    <property type="entry name" value="HYDROXYACYLGLUTATHIONE HYDROLASE GLOC"/>
    <property type="match status" value="1"/>
</dbReference>
<reference evidence="6 7" key="1">
    <citation type="journal article" date="2014" name="Int. J. Syst. Evol. Microbiol.">
        <title>Phylogenomics and the dynamic genome evolution of the genus Streptococcus.</title>
        <authorList>
            <consortium name="The Broad Institute Genome Sequencing Platform"/>
            <person name="Richards V.P."/>
            <person name="Palmer S.R."/>
            <person name="Pavinski Bitar P.D."/>
            <person name="Qin X."/>
            <person name="Weinstock G.M."/>
            <person name="Highlander S.K."/>
            <person name="Town C.D."/>
            <person name="Burne R.A."/>
            <person name="Stanhope M.J."/>
        </authorList>
    </citation>
    <scope>NUCLEOTIDE SEQUENCE [LARGE SCALE GENOMIC DNA]</scope>
    <source>
        <strain evidence="6 7">707-05</strain>
    </source>
</reference>
<keyword evidence="7" id="KW-1185">Reference proteome</keyword>
<dbReference type="Pfam" id="PF00753">
    <property type="entry name" value="Lactamase_B"/>
    <property type="match status" value="1"/>
</dbReference>
<organism evidence="6 7">
    <name type="scientific">Streptococcus ictaluri 707-05</name>
    <dbReference type="NCBI Taxonomy" id="764299"/>
    <lineage>
        <taxon>Bacteria</taxon>
        <taxon>Bacillati</taxon>
        <taxon>Bacillota</taxon>
        <taxon>Bacilli</taxon>
        <taxon>Lactobacillales</taxon>
        <taxon>Streptococcaceae</taxon>
        <taxon>Streptococcus</taxon>
    </lineage>
</organism>
<accession>G5K0C0</accession>
<evidence type="ECO:0000256" key="1">
    <source>
        <dbReference type="ARBA" id="ARBA00001947"/>
    </source>
</evidence>
<evidence type="ECO:0000256" key="3">
    <source>
        <dbReference type="ARBA" id="ARBA00022801"/>
    </source>
</evidence>
<protein>
    <submittedName>
        <fullName evidence="6">Metallo-beta-lactamase domain protein</fullName>
    </submittedName>
</protein>
<proteinExistence type="predicted"/>